<dbReference type="EMBL" id="CABPRJ010001434">
    <property type="protein sequence ID" value="VVC36550.1"/>
    <property type="molecule type" value="Genomic_DNA"/>
</dbReference>
<organism evidence="2 3">
    <name type="scientific">Cinara cedri</name>
    <dbReference type="NCBI Taxonomy" id="506608"/>
    <lineage>
        <taxon>Eukaryota</taxon>
        <taxon>Metazoa</taxon>
        <taxon>Ecdysozoa</taxon>
        <taxon>Arthropoda</taxon>
        <taxon>Hexapoda</taxon>
        <taxon>Insecta</taxon>
        <taxon>Pterygota</taxon>
        <taxon>Neoptera</taxon>
        <taxon>Paraneoptera</taxon>
        <taxon>Hemiptera</taxon>
        <taxon>Sternorrhyncha</taxon>
        <taxon>Aphidomorpha</taxon>
        <taxon>Aphidoidea</taxon>
        <taxon>Aphididae</taxon>
        <taxon>Lachninae</taxon>
        <taxon>Cinara</taxon>
    </lineage>
</organism>
<feature type="region of interest" description="Disordered" evidence="1">
    <location>
        <begin position="29"/>
        <end position="57"/>
    </location>
</feature>
<protein>
    <submittedName>
        <fullName evidence="2">Uncharacterized protein</fullName>
    </submittedName>
</protein>
<name>A0A5E4N0G5_9HEMI</name>
<evidence type="ECO:0000256" key="1">
    <source>
        <dbReference type="SAM" id="MobiDB-lite"/>
    </source>
</evidence>
<accession>A0A5E4N0G5</accession>
<evidence type="ECO:0000313" key="3">
    <source>
        <dbReference type="Proteomes" id="UP000325440"/>
    </source>
</evidence>
<evidence type="ECO:0000313" key="2">
    <source>
        <dbReference type="EMBL" id="VVC36550.1"/>
    </source>
</evidence>
<reference evidence="2 3" key="1">
    <citation type="submission" date="2019-08" db="EMBL/GenBank/DDBJ databases">
        <authorList>
            <person name="Alioto T."/>
            <person name="Alioto T."/>
            <person name="Gomez Garrido J."/>
        </authorList>
    </citation>
    <scope>NUCLEOTIDE SEQUENCE [LARGE SCALE GENOMIC DNA]</scope>
</reference>
<dbReference type="AlphaFoldDB" id="A0A5E4N0G5"/>
<keyword evidence="3" id="KW-1185">Reference proteome</keyword>
<sequence length="186" mass="21284">MLELEKTRSRMFPEQLKIRYSWKNFKKEKESMMREDEGNKTPEAERPNLSDDQDTPGNKLGTWLTLSLGEKLVPLDSMVTTHFLREARSTRSEKFLDLSSPNWDVSRSTLAFSSLNLESRETDKFLQWVKVKFGDLVIPEMVRRNSSANRGRDAFSVAGAEDVDRVVILAGTLVSEELGELTLIIK</sequence>
<gene>
    <name evidence="2" type="ORF">CINCED_3A003762</name>
</gene>
<dbReference type="Proteomes" id="UP000325440">
    <property type="component" value="Unassembled WGS sequence"/>
</dbReference>
<feature type="compositionally biased region" description="Basic and acidic residues" evidence="1">
    <location>
        <begin position="29"/>
        <end position="49"/>
    </location>
</feature>
<proteinExistence type="predicted"/>